<keyword evidence="2 8" id="KW-0479">Metal-binding</keyword>
<evidence type="ECO:0000256" key="4">
    <source>
        <dbReference type="ARBA" id="ARBA00022771"/>
    </source>
</evidence>
<evidence type="ECO:0000259" key="10">
    <source>
        <dbReference type="PROSITE" id="PS51915"/>
    </source>
</evidence>
<dbReference type="InterPro" id="IPR013087">
    <property type="entry name" value="Znf_C2H2_type"/>
</dbReference>
<feature type="binding site" evidence="8">
    <location>
        <position position="52"/>
    </location>
    <ligand>
        <name>Zn(2+)</name>
        <dbReference type="ChEBI" id="CHEBI:29105"/>
    </ligand>
</feature>
<dbReference type="Proteomes" id="UP000183832">
    <property type="component" value="Unassembled WGS sequence"/>
</dbReference>
<dbReference type="EMBL" id="CVRI01000020">
    <property type="protein sequence ID" value="CRK90583.1"/>
    <property type="molecule type" value="Genomic_DNA"/>
</dbReference>
<organism evidence="11 12">
    <name type="scientific">Clunio marinus</name>
    <dbReference type="NCBI Taxonomy" id="568069"/>
    <lineage>
        <taxon>Eukaryota</taxon>
        <taxon>Metazoa</taxon>
        <taxon>Ecdysozoa</taxon>
        <taxon>Arthropoda</taxon>
        <taxon>Hexapoda</taxon>
        <taxon>Insecta</taxon>
        <taxon>Pterygota</taxon>
        <taxon>Neoptera</taxon>
        <taxon>Endopterygota</taxon>
        <taxon>Diptera</taxon>
        <taxon>Nematocera</taxon>
        <taxon>Chironomoidea</taxon>
        <taxon>Chironomidae</taxon>
        <taxon>Clunio</taxon>
    </lineage>
</organism>
<keyword evidence="6" id="KW-0539">Nucleus</keyword>
<feature type="binding site" evidence="8">
    <location>
        <position position="9"/>
    </location>
    <ligand>
        <name>Zn(2+)</name>
        <dbReference type="ChEBI" id="CHEBI:29105"/>
    </ligand>
</feature>
<evidence type="ECO:0000256" key="2">
    <source>
        <dbReference type="ARBA" id="ARBA00022723"/>
    </source>
</evidence>
<dbReference type="InterPro" id="IPR012934">
    <property type="entry name" value="Znf_AD"/>
</dbReference>
<dbReference type="SUPFAM" id="SSF57716">
    <property type="entry name" value="Glucocorticoid receptor-like (DNA-binding domain)"/>
    <property type="match status" value="1"/>
</dbReference>
<evidence type="ECO:0000256" key="8">
    <source>
        <dbReference type="PROSITE-ProRule" id="PRU01263"/>
    </source>
</evidence>
<feature type="domain" description="ZAD" evidence="10">
    <location>
        <begin position="4"/>
        <end position="79"/>
    </location>
</feature>
<keyword evidence="12" id="KW-1185">Reference proteome</keyword>
<feature type="domain" description="C2H2-type" evidence="9">
    <location>
        <begin position="387"/>
        <end position="415"/>
    </location>
</feature>
<dbReference type="AlphaFoldDB" id="A0A1J1HRA9"/>
<dbReference type="Gene3D" id="3.30.160.60">
    <property type="entry name" value="Classic Zinc Finger"/>
    <property type="match status" value="3"/>
</dbReference>
<reference evidence="11 12" key="1">
    <citation type="submission" date="2015-04" db="EMBL/GenBank/DDBJ databases">
        <authorList>
            <person name="Syromyatnikov M.Y."/>
            <person name="Popov V.N."/>
        </authorList>
    </citation>
    <scope>NUCLEOTIDE SEQUENCE [LARGE SCALE GENOMIC DNA]</scope>
</reference>
<feature type="domain" description="C2H2-type" evidence="9">
    <location>
        <begin position="415"/>
        <end position="443"/>
    </location>
</feature>
<evidence type="ECO:0000313" key="12">
    <source>
        <dbReference type="Proteomes" id="UP000183832"/>
    </source>
</evidence>
<dbReference type="PANTHER" id="PTHR24394">
    <property type="entry name" value="ZINC FINGER PROTEIN"/>
    <property type="match status" value="1"/>
</dbReference>
<feature type="binding site" evidence="8">
    <location>
        <position position="6"/>
    </location>
    <ligand>
        <name>Zn(2+)</name>
        <dbReference type="ChEBI" id="CHEBI:29105"/>
    </ligand>
</feature>
<dbReference type="FunFam" id="3.30.160.60:FF:000446">
    <property type="entry name" value="Zinc finger protein"/>
    <property type="match status" value="1"/>
</dbReference>
<dbReference type="Pfam" id="PF00096">
    <property type="entry name" value="zf-C2H2"/>
    <property type="match status" value="1"/>
</dbReference>
<evidence type="ECO:0000256" key="3">
    <source>
        <dbReference type="ARBA" id="ARBA00022737"/>
    </source>
</evidence>
<dbReference type="PROSITE" id="PS00028">
    <property type="entry name" value="ZINC_FINGER_C2H2_1"/>
    <property type="match status" value="5"/>
</dbReference>
<evidence type="ECO:0000259" key="9">
    <source>
        <dbReference type="PROSITE" id="PS50157"/>
    </source>
</evidence>
<protein>
    <submittedName>
        <fullName evidence="11">CLUMA_CG004285, isoform A</fullName>
    </submittedName>
</protein>
<keyword evidence="3" id="KW-0677">Repeat</keyword>
<feature type="binding site" evidence="8">
    <location>
        <position position="55"/>
    </location>
    <ligand>
        <name>Zn(2+)</name>
        <dbReference type="ChEBI" id="CHEBI:29105"/>
    </ligand>
</feature>
<dbReference type="GO" id="GO:0000981">
    <property type="term" value="F:DNA-binding transcription factor activity, RNA polymerase II-specific"/>
    <property type="evidence" value="ECO:0007669"/>
    <property type="project" value="TreeGrafter"/>
</dbReference>
<evidence type="ECO:0000256" key="1">
    <source>
        <dbReference type="ARBA" id="ARBA00004123"/>
    </source>
</evidence>
<evidence type="ECO:0000256" key="5">
    <source>
        <dbReference type="ARBA" id="ARBA00022833"/>
    </source>
</evidence>
<dbReference type="OrthoDB" id="427030at2759"/>
<name>A0A1J1HRA9_9DIPT</name>
<evidence type="ECO:0000313" key="11">
    <source>
        <dbReference type="EMBL" id="CRK90583.1"/>
    </source>
</evidence>
<evidence type="ECO:0000256" key="7">
    <source>
        <dbReference type="PROSITE-ProRule" id="PRU00042"/>
    </source>
</evidence>
<dbReference type="InterPro" id="IPR036236">
    <property type="entry name" value="Znf_C2H2_sf"/>
</dbReference>
<dbReference type="PROSITE" id="PS51915">
    <property type="entry name" value="ZAD"/>
    <property type="match status" value="1"/>
</dbReference>
<dbReference type="SMART" id="SM00355">
    <property type="entry name" value="ZnF_C2H2"/>
    <property type="match status" value="10"/>
</dbReference>
<keyword evidence="5 8" id="KW-0862">Zinc</keyword>
<feature type="domain" description="C2H2-type" evidence="9">
    <location>
        <begin position="444"/>
        <end position="472"/>
    </location>
</feature>
<dbReference type="SUPFAM" id="SSF57667">
    <property type="entry name" value="beta-beta-alpha zinc fingers"/>
    <property type="match status" value="2"/>
</dbReference>
<accession>A0A1J1HRA9</accession>
<dbReference type="GO" id="GO:0005634">
    <property type="term" value="C:nucleus"/>
    <property type="evidence" value="ECO:0007669"/>
    <property type="project" value="UniProtKB-SubCell"/>
</dbReference>
<gene>
    <name evidence="11" type="ORF">CLUMA_CG004285</name>
</gene>
<proteinExistence type="predicted"/>
<evidence type="ECO:0000256" key="6">
    <source>
        <dbReference type="ARBA" id="ARBA00023242"/>
    </source>
</evidence>
<sequence length="505" mass="59490">MDDNQCRVCLGETTIDQFSIYKRIKGIAIEEKLLFVCGLKIAKSDNFSKTLCRKCFNDICASYDLKIKCLDTDRTLKNLEKKFQSKLKEKVQELTGEILPVADVKNEYFEVQELEIQGDEADIKPDYEVYEEPVEYQIVEEFTGETVAEVIDETFQATNDMYEEIEYLEQDVITEDYSIEVSEPGEFTFVENVVTKFFCMLCNPNVSFNYEASLKNHEWEVHQIGDKNNLVCGICSYEFNTDEDRDQMERNMAKHFAAHERGKNKPCMLCPEVLKSKRNLENHQHRRHKIPPAQSNKCKGCQTDFNTYEELHEHLAIFTDCRDPHERPFKCYICNETFSLGVAKKKHVEIEHKDYAGTDCPLCLRCKIPSAVAYEKHYKIHFAAPRYCCNFCGRPFFELDRLQLHIKRSHQNLKFSCNWCEKTFRDKSGITRHILGVHFNQRNHHCTQCSKSFTASYNLKEHMFSVHKEASKIYTCEYCKQDFLYRKQYERHRSTCNGTLMKRRR</sequence>
<dbReference type="GO" id="GO:0008270">
    <property type="term" value="F:zinc ion binding"/>
    <property type="evidence" value="ECO:0007669"/>
    <property type="project" value="UniProtKB-UniRule"/>
</dbReference>
<comment type="subcellular location">
    <subcellularLocation>
        <location evidence="1">Nucleus</location>
    </subcellularLocation>
</comment>
<dbReference type="PROSITE" id="PS50157">
    <property type="entry name" value="ZINC_FINGER_C2H2_2"/>
    <property type="match status" value="3"/>
</dbReference>
<dbReference type="SMART" id="SM00868">
    <property type="entry name" value="zf-AD"/>
    <property type="match status" value="1"/>
</dbReference>
<dbReference type="PANTHER" id="PTHR24394:SF29">
    <property type="entry name" value="MYONEURIN"/>
    <property type="match status" value="1"/>
</dbReference>
<keyword evidence="4 7" id="KW-0863">Zinc-finger</keyword>
<dbReference type="STRING" id="568069.A0A1J1HRA9"/>